<keyword evidence="1" id="KW-0472">Membrane</keyword>
<keyword evidence="3" id="KW-0255">Endonuclease</keyword>
<dbReference type="GO" id="GO:0004519">
    <property type="term" value="F:endonuclease activity"/>
    <property type="evidence" value="ECO:0007669"/>
    <property type="project" value="UniProtKB-KW"/>
</dbReference>
<dbReference type="Gene3D" id="3.60.10.10">
    <property type="entry name" value="Endonuclease/exonuclease/phosphatase"/>
    <property type="match status" value="1"/>
</dbReference>
<dbReference type="EMBL" id="JAUHPW010000015">
    <property type="protein sequence ID" value="MDN4477004.1"/>
    <property type="molecule type" value="Genomic_DNA"/>
</dbReference>
<dbReference type="Proteomes" id="UP001172728">
    <property type="component" value="Unassembled WGS sequence"/>
</dbReference>
<dbReference type="InterPro" id="IPR036691">
    <property type="entry name" value="Endo/exonu/phosph_ase_sf"/>
</dbReference>
<proteinExistence type="predicted"/>
<accession>A0ABT8GEA2</accession>
<keyword evidence="3" id="KW-0378">Hydrolase</keyword>
<dbReference type="Pfam" id="PF03372">
    <property type="entry name" value="Exo_endo_phos"/>
    <property type="match status" value="1"/>
</dbReference>
<name>A0ABT8GEA2_9MICO</name>
<gene>
    <name evidence="3" type="ORF">QQX09_14190</name>
</gene>
<feature type="domain" description="Endonuclease/exonuclease/phosphatase" evidence="2">
    <location>
        <begin position="125"/>
        <end position="334"/>
    </location>
</feature>
<reference evidence="3" key="1">
    <citation type="submission" date="2023-06" db="EMBL/GenBank/DDBJ databases">
        <title>Sysu t00192.</title>
        <authorList>
            <person name="Gao L."/>
            <person name="Fang B.-Z."/>
            <person name="Li W.-J."/>
        </authorList>
    </citation>
    <scope>NUCLEOTIDE SEQUENCE</scope>
    <source>
        <strain evidence="3">SYSU T00192</strain>
    </source>
</reference>
<comment type="caution">
    <text evidence="3">The sequence shown here is derived from an EMBL/GenBank/DDBJ whole genome shotgun (WGS) entry which is preliminary data.</text>
</comment>
<organism evidence="3 4">
    <name type="scientific">Demequina litoralis</name>
    <dbReference type="NCBI Taxonomy" id="3051660"/>
    <lineage>
        <taxon>Bacteria</taxon>
        <taxon>Bacillati</taxon>
        <taxon>Actinomycetota</taxon>
        <taxon>Actinomycetes</taxon>
        <taxon>Micrococcales</taxon>
        <taxon>Demequinaceae</taxon>
        <taxon>Demequina</taxon>
    </lineage>
</organism>
<feature type="transmembrane region" description="Helical" evidence="1">
    <location>
        <begin position="55"/>
        <end position="75"/>
    </location>
</feature>
<feature type="transmembrane region" description="Helical" evidence="1">
    <location>
        <begin position="82"/>
        <end position="100"/>
    </location>
</feature>
<sequence>MGEQDVEPRRGTLVPALSAVGRALTALARALAFMALIALLIPVVARFAGWEGGPLAVLVSLMPWVTLACLVPIVLALLARAWVLLAASVAVAGLCLWWIAPILVASTADGPVALRVGTFSLANGGADTAAVVDLVREHDLDLLALTELTPEAQQGLEAAGLDELLPYSVEYPGDQKYGTGLWSAAPLAEGESLPGFTAQAIRTEVGLGEDRLTVIVAHPESPGVLDHSDWDADLVALKAVLADEDGPVIVAGDLNTTRDHQGFRQIESYGYEDAVDQAGAGFLATYPSGTFVRHHVRGPGFLTEPLVAIDHILVKDAGIVAAEVDAVEMPRSDHRALVAVFREP</sequence>
<keyword evidence="1" id="KW-0812">Transmembrane</keyword>
<evidence type="ECO:0000259" key="2">
    <source>
        <dbReference type="Pfam" id="PF03372"/>
    </source>
</evidence>
<evidence type="ECO:0000313" key="4">
    <source>
        <dbReference type="Proteomes" id="UP001172728"/>
    </source>
</evidence>
<keyword evidence="1" id="KW-1133">Transmembrane helix</keyword>
<keyword evidence="3" id="KW-0540">Nuclease</keyword>
<feature type="transmembrane region" description="Helical" evidence="1">
    <location>
        <begin position="30"/>
        <end position="49"/>
    </location>
</feature>
<keyword evidence="4" id="KW-1185">Reference proteome</keyword>
<evidence type="ECO:0000256" key="1">
    <source>
        <dbReference type="SAM" id="Phobius"/>
    </source>
</evidence>
<protein>
    <submittedName>
        <fullName evidence="3">Endonuclease/exonuclease/phosphatase family protein</fullName>
    </submittedName>
</protein>
<dbReference type="SUPFAM" id="SSF56219">
    <property type="entry name" value="DNase I-like"/>
    <property type="match status" value="1"/>
</dbReference>
<evidence type="ECO:0000313" key="3">
    <source>
        <dbReference type="EMBL" id="MDN4477004.1"/>
    </source>
</evidence>
<dbReference type="RefSeq" id="WP_301135922.1">
    <property type="nucleotide sequence ID" value="NZ_JAUHPW010000015.1"/>
</dbReference>
<dbReference type="InterPro" id="IPR005135">
    <property type="entry name" value="Endo/exonuclease/phosphatase"/>
</dbReference>